<keyword evidence="2" id="KW-0378">Hydrolase</keyword>
<dbReference type="InterPro" id="IPR018711">
    <property type="entry name" value="NAGPA"/>
</dbReference>
<keyword evidence="3" id="KW-1185">Reference proteome</keyword>
<comment type="caution">
    <text evidence="2">The sequence shown here is derived from an EMBL/GenBank/DDBJ whole genome shotgun (WGS) entry which is preliminary data.</text>
</comment>
<dbReference type="Pfam" id="PF09992">
    <property type="entry name" value="NAGPA"/>
    <property type="match status" value="1"/>
</dbReference>
<dbReference type="EMBL" id="JBHRUV010000014">
    <property type="protein sequence ID" value="MFC3265253.1"/>
    <property type="molecule type" value="Genomic_DNA"/>
</dbReference>
<evidence type="ECO:0000313" key="2">
    <source>
        <dbReference type="EMBL" id="MFC3265253.1"/>
    </source>
</evidence>
<dbReference type="Proteomes" id="UP001595536">
    <property type="component" value="Unassembled WGS sequence"/>
</dbReference>
<gene>
    <name evidence="2" type="ORF">ACFOEX_02610</name>
</gene>
<feature type="domain" description="Phosphodiester glycosidase" evidence="1">
    <location>
        <begin position="97"/>
        <end position="242"/>
    </location>
</feature>
<name>A0ABV7LC09_9HYPH</name>
<evidence type="ECO:0000259" key="1">
    <source>
        <dbReference type="Pfam" id="PF09992"/>
    </source>
</evidence>
<organism evidence="2 3">
    <name type="scientific">Camelimonas abortus</name>
    <dbReference type="NCBI Taxonomy" id="1017184"/>
    <lineage>
        <taxon>Bacteria</taxon>
        <taxon>Pseudomonadati</taxon>
        <taxon>Pseudomonadota</taxon>
        <taxon>Alphaproteobacteria</taxon>
        <taxon>Hyphomicrobiales</taxon>
        <taxon>Chelatococcaceae</taxon>
        <taxon>Camelimonas</taxon>
    </lineage>
</organism>
<reference evidence="3" key="1">
    <citation type="journal article" date="2019" name="Int. J. Syst. Evol. Microbiol.">
        <title>The Global Catalogue of Microorganisms (GCM) 10K type strain sequencing project: providing services to taxonomists for standard genome sequencing and annotation.</title>
        <authorList>
            <consortium name="The Broad Institute Genomics Platform"/>
            <consortium name="The Broad Institute Genome Sequencing Center for Infectious Disease"/>
            <person name="Wu L."/>
            <person name="Ma J."/>
        </authorList>
    </citation>
    <scope>NUCLEOTIDE SEQUENCE [LARGE SCALE GENOMIC DNA]</scope>
    <source>
        <strain evidence="3">CCM 7941</strain>
    </source>
</reference>
<keyword evidence="2" id="KW-0326">Glycosidase</keyword>
<evidence type="ECO:0000313" key="3">
    <source>
        <dbReference type="Proteomes" id="UP001595536"/>
    </source>
</evidence>
<accession>A0ABV7LC09</accession>
<dbReference type="RefSeq" id="WP_376831420.1">
    <property type="nucleotide sequence ID" value="NZ_JBHLWR010000006.1"/>
</dbReference>
<proteinExistence type="predicted"/>
<dbReference type="GO" id="GO:0016798">
    <property type="term" value="F:hydrolase activity, acting on glycosyl bonds"/>
    <property type="evidence" value="ECO:0007669"/>
    <property type="project" value="UniProtKB-KW"/>
</dbReference>
<sequence length="273" mass="28915">MSGTPCARARAAIVTGLRRLTRGCAAAGAAALVLAGCLAGAVAAPPPLCRHLTFGGAGYVVCEAKRDRHQIRMVLNGPDGAPWGRLGRFAASAEGAGLLMAMNGGMYRDDRAPVGLYVEDGRQLQPLNQRDGRGNFHMKPNGVFFVTATGAGVLPTPAYARAKPKALFATQSGPMLVIDGRINPKFRPDSDSLKMRNGVGVRGDTVVFAISDEPVRFHDFARLFRDGLGVSSALYLDGTVSSIYAPELGRRDWLYPVGPIIAVFPRAGAPARR</sequence>
<protein>
    <submittedName>
        <fullName evidence="2">Phosphodiester glycosidase family protein</fullName>
    </submittedName>
</protein>